<gene>
    <name evidence="1" type="ORF">C8F04DRAFT_557313</name>
</gene>
<dbReference type="EMBL" id="JARJCM010000547">
    <property type="protein sequence ID" value="KAJ7016251.1"/>
    <property type="molecule type" value="Genomic_DNA"/>
</dbReference>
<dbReference type="AlphaFoldDB" id="A0AAD6WM36"/>
<comment type="caution">
    <text evidence="1">The sequence shown here is derived from an EMBL/GenBank/DDBJ whole genome shotgun (WGS) entry which is preliminary data.</text>
</comment>
<evidence type="ECO:0000313" key="2">
    <source>
        <dbReference type="Proteomes" id="UP001218188"/>
    </source>
</evidence>
<accession>A0AAD6WM36</accession>
<sequence>MQIRGGPERLPPRNYAPRLVRSASLRRSPTCSRSLRNSPFMASVSSIRRRLRVPAPVPRAGPVSKISLISILAAVWSFRRSLRNGANSFLDVLLAPSRAAHLESSYSTPPTSHPPRPCLRIPPCRHMVGYEVVVHLHYRRVPTHHYIAPRYPRAGFAPPLHRRSGRLPRVTWSAAIYIVVRLGQKSAGATLSASSQSPGIARTSFPPRNLALVPRQVRARRCTATTNLRPK</sequence>
<protein>
    <submittedName>
        <fullName evidence="1">Uncharacterized protein</fullName>
    </submittedName>
</protein>
<proteinExistence type="predicted"/>
<keyword evidence="2" id="KW-1185">Reference proteome</keyword>
<dbReference type="Proteomes" id="UP001218188">
    <property type="component" value="Unassembled WGS sequence"/>
</dbReference>
<evidence type="ECO:0000313" key="1">
    <source>
        <dbReference type="EMBL" id="KAJ7016251.1"/>
    </source>
</evidence>
<reference evidence="1" key="1">
    <citation type="submission" date="2023-03" db="EMBL/GenBank/DDBJ databases">
        <title>Massive genome expansion in bonnet fungi (Mycena s.s.) driven by repeated elements and novel gene families across ecological guilds.</title>
        <authorList>
            <consortium name="Lawrence Berkeley National Laboratory"/>
            <person name="Harder C.B."/>
            <person name="Miyauchi S."/>
            <person name="Viragh M."/>
            <person name="Kuo A."/>
            <person name="Thoen E."/>
            <person name="Andreopoulos B."/>
            <person name="Lu D."/>
            <person name="Skrede I."/>
            <person name="Drula E."/>
            <person name="Henrissat B."/>
            <person name="Morin E."/>
            <person name="Kohler A."/>
            <person name="Barry K."/>
            <person name="LaButti K."/>
            <person name="Morin E."/>
            <person name="Salamov A."/>
            <person name="Lipzen A."/>
            <person name="Mereny Z."/>
            <person name="Hegedus B."/>
            <person name="Baldrian P."/>
            <person name="Stursova M."/>
            <person name="Weitz H."/>
            <person name="Taylor A."/>
            <person name="Grigoriev I.V."/>
            <person name="Nagy L.G."/>
            <person name="Martin F."/>
            <person name="Kauserud H."/>
        </authorList>
    </citation>
    <scope>NUCLEOTIDE SEQUENCE</scope>
    <source>
        <strain evidence="1">CBHHK200</strain>
    </source>
</reference>
<organism evidence="1 2">
    <name type="scientific">Mycena alexandri</name>
    <dbReference type="NCBI Taxonomy" id="1745969"/>
    <lineage>
        <taxon>Eukaryota</taxon>
        <taxon>Fungi</taxon>
        <taxon>Dikarya</taxon>
        <taxon>Basidiomycota</taxon>
        <taxon>Agaricomycotina</taxon>
        <taxon>Agaricomycetes</taxon>
        <taxon>Agaricomycetidae</taxon>
        <taxon>Agaricales</taxon>
        <taxon>Marasmiineae</taxon>
        <taxon>Mycenaceae</taxon>
        <taxon>Mycena</taxon>
    </lineage>
</organism>
<name>A0AAD6WM36_9AGAR</name>